<organism evidence="1 2">
    <name type="scientific">Symbiodinium natans</name>
    <dbReference type="NCBI Taxonomy" id="878477"/>
    <lineage>
        <taxon>Eukaryota</taxon>
        <taxon>Sar</taxon>
        <taxon>Alveolata</taxon>
        <taxon>Dinophyceae</taxon>
        <taxon>Suessiales</taxon>
        <taxon>Symbiodiniaceae</taxon>
        <taxon>Symbiodinium</taxon>
    </lineage>
</organism>
<sequence>MDDEDTHLLAQLRVLCREESVAEARGELAHLIQAGLPPKPPKISKLLHLALRRDVWALQACRPAFGISQVPPSLQLFRSFDKVLTDCLKDVVRRTEQKSRGLPLHSLAGPWEGGHEAAAVENARPGGSCAQAFAAWNAQGAFGRSANEARNVDRMLHFAAQLLHAEVTIAVVAEPKLGEHASWPSCTGFKFFGLHTHDPASVAVLVHEAVAHAVSVLSDYGDECASWVAVEGQPMVLLLAVYGPHTGHPNQFRQEFWYKRLREYHSIRCLERYKDCPLTILGDTNLHFPFLGPTNQRMARPLDRQILSLFESPAAFHTTIRNLPSVATHASGSVIDLVAAQESLSMDLEVTWLQEDELRSDHAFVVCRCRSASIPLLQSQHVGVARWGLGAAWDEATDAVKSSLSFASAWAACALGDTSLRDWVSQGKFKRARLNLLDRVVWWRSVLLTLAGHFKGLVWLQGTRQPKDLAQELWPFMAADLEEEGGSEAAEDLLARLKSSLHEEKVARFTKLSASNQQEAQAYLSRLLKPKEQLQTKLCEKGTGRPLSDFETLAAIADDVIARGHAGHEGVPAFDACIQSMVAQARTTALASSLKAVVAGSEAGRALTWAIINLIFFIGLVVTKQECLRPICYVSDLEGAFDMVWLHLHKQLLIDYAGSEQVGGQTDPVLVSIGFLISLRSRLNSGLPSLLMKADLLQGYDLAWRDWPETLTLPILDGEQIRPVQQLEVLGTSLDKSLSLEAGLSALGQRLHDAGIANLSLGDGGYSLMLTWLGYQWRLSAKVGLRIVTALARLLTLPPHSLLHEVVRAAAGVTGETWVESARGVARSFGVETIPSWETLPSTVFAKADVKLFIQNWKRACVIPAISAKERLWQQEARSKWPRNPPAELRQALSLTRGTLWTPRLARACKAWFLALLTGRIFLGGWHRGDTRPDSDQRCWLCESRVTDLCDHLESQCEVVERVTASAGLQRPGLFSLPEDAPRLRRRIETLDCIMTAKQD</sequence>
<dbReference type="Proteomes" id="UP000604046">
    <property type="component" value="Unassembled WGS sequence"/>
</dbReference>
<dbReference type="EMBL" id="CAJNDS010000935">
    <property type="protein sequence ID" value="CAE7241302.1"/>
    <property type="molecule type" value="Genomic_DNA"/>
</dbReference>
<evidence type="ECO:0000313" key="2">
    <source>
        <dbReference type="Proteomes" id="UP000604046"/>
    </source>
</evidence>
<proteinExistence type="predicted"/>
<evidence type="ECO:0000313" key="1">
    <source>
        <dbReference type="EMBL" id="CAE7241302.1"/>
    </source>
</evidence>
<name>A0A812LHU8_9DINO</name>
<dbReference type="Gene3D" id="3.60.10.10">
    <property type="entry name" value="Endonuclease/exonuclease/phosphatase"/>
    <property type="match status" value="1"/>
</dbReference>
<dbReference type="AlphaFoldDB" id="A0A812LHU8"/>
<accession>A0A812LHU8</accession>
<protein>
    <submittedName>
        <fullName evidence="1">Uncharacterized protein</fullName>
    </submittedName>
</protein>
<reference evidence="1" key="1">
    <citation type="submission" date="2021-02" db="EMBL/GenBank/DDBJ databases">
        <authorList>
            <person name="Dougan E. K."/>
            <person name="Rhodes N."/>
            <person name="Thang M."/>
            <person name="Chan C."/>
        </authorList>
    </citation>
    <scope>NUCLEOTIDE SEQUENCE</scope>
</reference>
<gene>
    <name evidence="1" type="ORF">SNAT2548_LOCUS10886</name>
</gene>
<keyword evidence="2" id="KW-1185">Reference proteome</keyword>
<dbReference type="InterPro" id="IPR036691">
    <property type="entry name" value="Endo/exonu/phosph_ase_sf"/>
</dbReference>
<comment type="caution">
    <text evidence="1">The sequence shown here is derived from an EMBL/GenBank/DDBJ whole genome shotgun (WGS) entry which is preliminary data.</text>
</comment>
<dbReference type="SUPFAM" id="SSF56219">
    <property type="entry name" value="DNase I-like"/>
    <property type="match status" value="1"/>
</dbReference>